<dbReference type="Pfam" id="PF06508">
    <property type="entry name" value="QueC"/>
    <property type="match status" value="1"/>
</dbReference>
<comment type="pathway">
    <text evidence="1">Purine metabolism; 7-cyano-7-deazaguanine biosynthesis.</text>
</comment>
<proteinExistence type="inferred from homology"/>
<comment type="catalytic activity">
    <reaction evidence="9">
        <text>7-carboxy-7-carbaguanine + NH4(+) + 2 ATP = 7-cyano-7-carbaguanine + 2 AMP + 2 diphosphate + 2 H(+)</text>
        <dbReference type="Rhea" id="RHEA:27982"/>
        <dbReference type="ChEBI" id="CHEBI:15378"/>
        <dbReference type="ChEBI" id="CHEBI:28938"/>
        <dbReference type="ChEBI" id="CHEBI:30616"/>
        <dbReference type="ChEBI" id="CHEBI:33019"/>
        <dbReference type="ChEBI" id="CHEBI:45075"/>
        <dbReference type="ChEBI" id="CHEBI:61036"/>
        <dbReference type="ChEBI" id="CHEBI:456215"/>
        <dbReference type="EC" id="6.3.4.20"/>
    </reaction>
</comment>
<evidence type="ECO:0000256" key="1">
    <source>
        <dbReference type="ARBA" id="ARBA00005061"/>
    </source>
</evidence>
<dbReference type="InterPro" id="IPR014729">
    <property type="entry name" value="Rossmann-like_a/b/a_fold"/>
</dbReference>
<organism evidence="10">
    <name type="scientific">termite gut metagenome</name>
    <dbReference type="NCBI Taxonomy" id="433724"/>
    <lineage>
        <taxon>unclassified sequences</taxon>
        <taxon>metagenomes</taxon>
        <taxon>organismal metagenomes</taxon>
    </lineage>
</organism>
<sequence>MKKKENYVSRICYIKNPFHRVRMKESLIVVSGGMDSITLLHEYKEQLKLAVSFDYGSKHNAKEIPYAKLHCGQLNIEHIVIPLPFVNDYFKSSLLKSGEEIPEGHYEAENMKSTVVPFRNGIMLSIAAGIAESHNLKEVYIANHSGDHAIYPDCRPAFMDAMDKAVSYGTYQHIHIIAPYTNINKTAIVQIGRKLGVDYSQTWSCYKGGNKHCGKCGTCVERKEAFKAAGVEDATEYEQ</sequence>
<dbReference type="AlphaFoldDB" id="A0A5J4R8A7"/>
<dbReference type="GO" id="GO:0005524">
    <property type="term" value="F:ATP binding"/>
    <property type="evidence" value="ECO:0007669"/>
    <property type="project" value="UniProtKB-KW"/>
</dbReference>
<keyword evidence="2 10" id="KW-0436">Ligase</keyword>
<keyword evidence="5" id="KW-0862">Zinc</keyword>
<dbReference type="PANTHER" id="PTHR42914:SF1">
    <property type="entry name" value="7-CYANO-7-DEAZAGUANINE SYNTHASE"/>
    <property type="match status" value="1"/>
</dbReference>
<comment type="caution">
    <text evidence="10">The sequence shown here is derived from an EMBL/GenBank/DDBJ whole genome shotgun (WGS) entry which is preliminary data.</text>
</comment>
<dbReference type="EC" id="6.3.4.20" evidence="8"/>
<keyword evidence="6" id="KW-0067">ATP-binding</keyword>
<dbReference type="HAMAP" id="MF_01633">
    <property type="entry name" value="QueC"/>
    <property type="match status" value="1"/>
</dbReference>
<evidence type="ECO:0000313" key="10">
    <source>
        <dbReference type="EMBL" id="KAA6329942.1"/>
    </source>
</evidence>
<dbReference type="GO" id="GO:0046872">
    <property type="term" value="F:metal ion binding"/>
    <property type="evidence" value="ECO:0007669"/>
    <property type="project" value="UniProtKB-KW"/>
</dbReference>
<keyword evidence="4" id="KW-0547">Nucleotide-binding</keyword>
<name>A0A5J4R8A7_9ZZZZ</name>
<gene>
    <name evidence="10" type="ORF">EZS27_021293</name>
</gene>
<evidence type="ECO:0000256" key="2">
    <source>
        <dbReference type="ARBA" id="ARBA00022598"/>
    </source>
</evidence>
<evidence type="ECO:0000256" key="4">
    <source>
        <dbReference type="ARBA" id="ARBA00022741"/>
    </source>
</evidence>
<evidence type="ECO:0000256" key="9">
    <source>
        <dbReference type="ARBA" id="ARBA00047890"/>
    </source>
</evidence>
<evidence type="ECO:0000256" key="6">
    <source>
        <dbReference type="ARBA" id="ARBA00022840"/>
    </source>
</evidence>
<reference evidence="10" key="1">
    <citation type="submission" date="2019-03" db="EMBL/GenBank/DDBJ databases">
        <title>Single cell metagenomics reveals metabolic interactions within the superorganism composed of flagellate Streblomastix strix and complex community of Bacteroidetes bacteria on its surface.</title>
        <authorList>
            <person name="Treitli S.C."/>
            <person name="Kolisko M."/>
            <person name="Husnik F."/>
            <person name="Keeling P."/>
            <person name="Hampl V."/>
        </authorList>
    </citation>
    <scope>NUCLEOTIDE SEQUENCE</scope>
    <source>
        <strain evidence="10">STM</strain>
    </source>
</reference>
<evidence type="ECO:0000256" key="8">
    <source>
        <dbReference type="ARBA" id="ARBA00039149"/>
    </source>
</evidence>
<dbReference type="InterPro" id="IPR018317">
    <property type="entry name" value="QueC"/>
</dbReference>
<dbReference type="PANTHER" id="PTHR42914">
    <property type="entry name" value="7-CYANO-7-DEAZAGUANINE SYNTHASE"/>
    <property type="match status" value="1"/>
</dbReference>
<dbReference type="GO" id="GO:0016874">
    <property type="term" value="F:ligase activity"/>
    <property type="evidence" value="ECO:0007669"/>
    <property type="project" value="UniProtKB-KW"/>
</dbReference>
<evidence type="ECO:0000256" key="5">
    <source>
        <dbReference type="ARBA" id="ARBA00022833"/>
    </source>
</evidence>
<dbReference type="NCBIfam" id="TIGR00364">
    <property type="entry name" value="7-cyano-7-deazaguanine synthase QueC"/>
    <property type="match status" value="1"/>
</dbReference>
<accession>A0A5J4R8A7</accession>
<keyword evidence="3" id="KW-0479">Metal-binding</keyword>
<comment type="similarity">
    <text evidence="7">Belongs to the QueC family.</text>
</comment>
<dbReference type="PIRSF" id="PIRSF006293">
    <property type="entry name" value="ExsB"/>
    <property type="match status" value="1"/>
</dbReference>
<evidence type="ECO:0000256" key="7">
    <source>
        <dbReference type="ARBA" id="ARBA00037993"/>
    </source>
</evidence>
<evidence type="ECO:0000256" key="3">
    <source>
        <dbReference type="ARBA" id="ARBA00022723"/>
    </source>
</evidence>
<dbReference type="SUPFAM" id="SSF52402">
    <property type="entry name" value="Adenine nucleotide alpha hydrolases-like"/>
    <property type="match status" value="1"/>
</dbReference>
<protein>
    <recommendedName>
        <fullName evidence="8">7-cyano-7-deazaguanine synthase</fullName>
        <ecNumber evidence="8">6.3.4.20</ecNumber>
    </recommendedName>
</protein>
<dbReference type="CDD" id="cd01995">
    <property type="entry name" value="QueC-like"/>
    <property type="match status" value="1"/>
</dbReference>
<dbReference type="Gene3D" id="3.40.50.620">
    <property type="entry name" value="HUPs"/>
    <property type="match status" value="1"/>
</dbReference>
<dbReference type="EMBL" id="SNRY01001573">
    <property type="protein sequence ID" value="KAA6329942.1"/>
    <property type="molecule type" value="Genomic_DNA"/>
</dbReference>